<dbReference type="EMBL" id="CP003051">
    <property type="protein sequence ID" value="AGA92091.1"/>
    <property type="molecule type" value="Genomic_DNA"/>
</dbReference>
<name>L0H1J5_9GAMM</name>
<protein>
    <submittedName>
        <fullName evidence="2">Uncharacterized protein</fullName>
    </submittedName>
</protein>
<feature type="transmembrane region" description="Helical" evidence="1">
    <location>
        <begin position="199"/>
        <end position="217"/>
    </location>
</feature>
<keyword evidence="1" id="KW-1133">Transmembrane helix</keyword>
<dbReference type="eggNOG" id="ENOG503198W">
    <property type="taxonomic scope" value="Bacteria"/>
</dbReference>
<gene>
    <name evidence="2" type="ORF">Thimo_3425</name>
</gene>
<evidence type="ECO:0000256" key="1">
    <source>
        <dbReference type="SAM" id="Phobius"/>
    </source>
</evidence>
<feature type="transmembrane region" description="Helical" evidence="1">
    <location>
        <begin position="136"/>
        <end position="156"/>
    </location>
</feature>
<dbReference type="OrthoDB" id="5768360at2"/>
<evidence type="ECO:0000313" key="3">
    <source>
        <dbReference type="Proteomes" id="UP000010816"/>
    </source>
</evidence>
<sequence>MADISLTLALINFLPILFSAVAFVFIARLVRFLDPDRSWLAVIGGGLVVLGGFAKATWKLVFALTGQDLAWLANALFPLLGPGFVLVAGGLWAAQRRELAPEVGRRWPWLTPLAAIVLAFGLAALRSWWLDIPRGWFLPLMGLTTAGNLMASVLLIRSALRWRRRLAAVLFVVNLVTVFALPPIAMIEPKTLAIHWLEQTLTAVGTAGFALAAYLLLKAVRSPGRGG</sequence>
<dbReference type="HOGENOM" id="CLU_103268_0_0_6"/>
<dbReference type="KEGG" id="tmb:Thimo_3425"/>
<dbReference type="AlphaFoldDB" id="L0H1J5"/>
<dbReference type="PATRIC" id="fig|765912.4.peg.3353"/>
<evidence type="ECO:0000313" key="2">
    <source>
        <dbReference type="EMBL" id="AGA92091.1"/>
    </source>
</evidence>
<keyword evidence="3" id="KW-1185">Reference proteome</keyword>
<reference evidence="2 3" key="1">
    <citation type="submission" date="2011-09" db="EMBL/GenBank/DDBJ databases">
        <title>Complete sequence of chromosome of Thioflavicoccus mobilis 8321.</title>
        <authorList>
            <consortium name="US DOE Joint Genome Institute"/>
            <person name="Lucas S."/>
            <person name="Han J."/>
            <person name="Lapidus A."/>
            <person name="Cheng J.-F."/>
            <person name="Goodwin L."/>
            <person name="Pitluck S."/>
            <person name="Peters L."/>
            <person name="Ovchinnikova G."/>
            <person name="Lu M."/>
            <person name="Detter J.C."/>
            <person name="Han C."/>
            <person name="Tapia R."/>
            <person name="Land M."/>
            <person name="Hauser L."/>
            <person name="Kyrpides N."/>
            <person name="Ivanova N."/>
            <person name="Pagani I."/>
            <person name="Vogl K."/>
            <person name="Liu Z."/>
            <person name="Imhoff J."/>
            <person name="Thiel V."/>
            <person name="Frigaard N.-U."/>
            <person name="Bryant D."/>
            <person name="Woyke T."/>
        </authorList>
    </citation>
    <scope>NUCLEOTIDE SEQUENCE [LARGE SCALE GENOMIC DNA]</scope>
    <source>
        <strain evidence="2 3">8321</strain>
    </source>
</reference>
<dbReference type="RefSeq" id="WP_015282218.1">
    <property type="nucleotide sequence ID" value="NC_019940.1"/>
</dbReference>
<keyword evidence="1" id="KW-0812">Transmembrane</keyword>
<organism evidence="2 3">
    <name type="scientific">Thioflavicoccus mobilis 8321</name>
    <dbReference type="NCBI Taxonomy" id="765912"/>
    <lineage>
        <taxon>Bacteria</taxon>
        <taxon>Pseudomonadati</taxon>
        <taxon>Pseudomonadota</taxon>
        <taxon>Gammaproteobacteria</taxon>
        <taxon>Chromatiales</taxon>
        <taxon>Chromatiaceae</taxon>
        <taxon>Thioflavicoccus</taxon>
    </lineage>
</organism>
<feature type="transmembrane region" description="Helical" evidence="1">
    <location>
        <begin position="107"/>
        <end position="130"/>
    </location>
</feature>
<feature type="transmembrane region" description="Helical" evidence="1">
    <location>
        <begin position="6"/>
        <end position="27"/>
    </location>
</feature>
<feature type="transmembrane region" description="Helical" evidence="1">
    <location>
        <begin position="168"/>
        <end position="187"/>
    </location>
</feature>
<keyword evidence="1" id="KW-0472">Membrane</keyword>
<feature type="transmembrane region" description="Helical" evidence="1">
    <location>
        <begin position="70"/>
        <end position="95"/>
    </location>
</feature>
<feature type="transmembrane region" description="Helical" evidence="1">
    <location>
        <begin position="39"/>
        <end position="58"/>
    </location>
</feature>
<proteinExistence type="predicted"/>
<dbReference type="Proteomes" id="UP000010816">
    <property type="component" value="Chromosome"/>
</dbReference>
<accession>L0H1J5</accession>